<proteinExistence type="inferred from homology"/>
<evidence type="ECO:0000256" key="3">
    <source>
        <dbReference type="ARBA" id="ARBA00011489"/>
    </source>
</evidence>
<reference evidence="10" key="1">
    <citation type="submission" date="2022-04" db="EMBL/GenBank/DDBJ databases">
        <title>A functionally conserved STORR gene fusion in Papaver species that diverged 16.8 million years ago.</title>
        <authorList>
            <person name="Catania T."/>
        </authorList>
    </citation>
    <scope>NUCLEOTIDE SEQUENCE</scope>
    <source>
        <strain evidence="10">S-188037</strain>
    </source>
</reference>
<dbReference type="Pfam" id="PF04535">
    <property type="entry name" value="CASP_dom"/>
    <property type="match status" value="1"/>
</dbReference>
<evidence type="ECO:0000259" key="9">
    <source>
        <dbReference type="Pfam" id="PF04535"/>
    </source>
</evidence>
<dbReference type="PANTHER" id="PTHR33573:SF57">
    <property type="entry name" value="CASP-LIKE PROTEIN 4B1"/>
    <property type="match status" value="1"/>
</dbReference>
<comment type="caution">
    <text evidence="8">Lacks conserved residue(s) required for the propagation of feature annotation.</text>
</comment>
<evidence type="ECO:0000256" key="2">
    <source>
        <dbReference type="ARBA" id="ARBA00007651"/>
    </source>
</evidence>
<feature type="transmembrane region" description="Helical" evidence="8">
    <location>
        <begin position="26"/>
        <end position="49"/>
    </location>
</feature>
<evidence type="ECO:0000256" key="5">
    <source>
        <dbReference type="ARBA" id="ARBA00022692"/>
    </source>
</evidence>
<evidence type="ECO:0000256" key="7">
    <source>
        <dbReference type="ARBA" id="ARBA00023136"/>
    </source>
</evidence>
<evidence type="ECO:0000256" key="8">
    <source>
        <dbReference type="RuleBase" id="RU361233"/>
    </source>
</evidence>
<keyword evidence="11" id="KW-1185">Reference proteome</keyword>
<keyword evidence="5 8" id="KW-0812">Transmembrane</keyword>
<keyword evidence="7 8" id="KW-0472">Membrane</keyword>
<dbReference type="PANTHER" id="PTHR33573">
    <property type="entry name" value="CASP-LIKE PROTEIN 4A4"/>
    <property type="match status" value="1"/>
</dbReference>
<evidence type="ECO:0000256" key="1">
    <source>
        <dbReference type="ARBA" id="ARBA00004651"/>
    </source>
</evidence>
<evidence type="ECO:0000313" key="11">
    <source>
        <dbReference type="Proteomes" id="UP001202328"/>
    </source>
</evidence>
<feature type="transmembrane region" description="Helical" evidence="8">
    <location>
        <begin position="139"/>
        <end position="161"/>
    </location>
</feature>
<protein>
    <recommendedName>
        <fullName evidence="8">CASP-like protein</fullName>
    </recommendedName>
</protein>
<feature type="domain" description="Casparian strip membrane protein" evidence="9">
    <location>
        <begin position="24"/>
        <end position="150"/>
    </location>
</feature>
<keyword evidence="6 8" id="KW-1133">Transmembrane helix</keyword>
<evidence type="ECO:0000256" key="4">
    <source>
        <dbReference type="ARBA" id="ARBA00022475"/>
    </source>
</evidence>
<dbReference type="GO" id="GO:0005886">
    <property type="term" value="C:plasma membrane"/>
    <property type="evidence" value="ECO:0007669"/>
    <property type="project" value="UniProtKB-SubCell"/>
</dbReference>
<dbReference type="InterPro" id="IPR006702">
    <property type="entry name" value="CASP_dom"/>
</dbReference>
<feature type="transmembrane region" description="Helical" evidence="8">
    <location>
        <begin position="55"/>
        <end position="71"/>
    </location>
</feature>
<comment type="similarity">
    <text evidence="2 8">Belongs to the Casparian strip membrane proteins (CASP) family.</text>
</comment>
<evidence type="ECO:0000313" key="10">
    <source>
        <dbReference type="EMBL" id="KAI3958167.1"/>
    </source>
</evidence>
<name>A0AAD4TID0_9MAGN</name>
<comment type="caution">
    <text evidence="10">The sequence shown here is derived from an EMBL/GenBank/DDBJ whole genome shotgun (WGS) entry which is preliminary data.</text>
</comment>
<organism evidence="10 11">
    <name type="scientific">Papaver atlanticum</name>
    <dbReference type="NCBI Taxonomy" id="357466"/>
    <lineage>
        <taxon>Eukaryota</taxon>
        <taxon>Viridiplantae</taxon>
        <taxon>Streptophyta</taxon>
        <taxon>Embryophyta</taxon>
        <taxon>Tracheophyta</taxon>
        <taxon>Spermatophyta</taxon>
        <taxon>Magnoliopsida</taxon>
        <taxon>Ranunculales</taxon>
        <taxon>Papaveraceae</taxon>
        <taxon>Papaveroideae</taxon>
        <taxon>Papaver</taxon>
    </lineage>
</organism>
<accession>A0AAD4TID0</accession>
<dbReference type="EMBL" id="JAJJMB010001184">
    <property type="protein sequence ID" value="KAI3958167.1"/>
    <property type="molecule type" value="Genomic_DNA"/>
</dbReference>
<evidence type="ECO:0000256" key="6">
    <source>
        <dbReference type="ARBA" id="ARBA00022989"/>
    </source>
</evidence>
<comment type="subcellular location">
    <subcellularLocation>
        <location evidence="1 8">Cell membrane</location>
        <topology evidence="1 8">Multi-pass membrane protein</topology>
    </subcellularLocation>
</comment>
<sequence length="169" mass="18068">MESGAQPTTTTATSTSTVGLFKYGSLVLRAAAFVFSVISFAIMASINGFDIFHEFSYILAACVLSTAYTLFQNLRHINYLSTGNLLFEARTSSLVDFFGDQIIAYLLISSASAAAPSISTVKALEDDSLENHVTSTKSAASTSMAFLAFFPLALSAMLSGYKLSTKTYI</sequence>
<keyword evidence="4 8" id="KW-1003">Cell membrane</keyword>
<comment type="subunit">
    <text evidence="3 8">Homodimer and heterodimers.</text>
</comment>
<dbReference type="AlphaFoldDB" id="A0AAD4TID0"/>
<gene>
    <name evidence="10" type="ORF">MKW98_020809</name>
</gene>
<dbReference type="Proteomes" id="UP001202328">
    <property type="component" value="Unassembled WGS sequence"/>
</dbReference>